<proteinExistence type="inferred from homology"/>
<evidence type="ECO:0000256" key="8">
    <source>
        <dbReference type="ARBA" id="ARBA00023014"/>
    </source>
</evidence>
<comment type="cofactor">
    <cofactor evidence="1 10">
        <name>pyridoxal 5'-phosphate</name>
        <dbReference type="ChEBI" id="CHEBI:597326"/>
    </cofactor>
</comment>
<dbReference type="InterPro" id="IPR016454">
    <property type="entry name" value="Cysteine_dSase"/>
</dbReference>
<reference evidence="12 13" key="1">
    <citation type="submission" date="2020-11" db="EMBL/GenBank/DDBJ databases">
        <title>Hymenobacter sp.</title>
        <authorList>
            <person name="Kim M.K."/>
        </authorList>
    </citation>
    <scope>NUCLEOTIDE SEQUENCE [LARGE SCALE GENOMIC DNA]</scope>
    <source>
        <strain evidence="12 13">BT594</strain>
    </source>
</reference>
<dbReference type="PROSITE" id="PS00595">
    <property type="entry name" value="AA_TRANSFER_CLASS_5"/>
    <property type="match status" value="1"/>
</dbReference>
<evidence type="ECO:0000259" key="11">
    <source>
        <dbReference type="Pfam" id="PF00266"/>
    </source>
</evidence>
<evidence type="ECO:0000256" key="5">
    <source>
        <dbReference type="ARBA" id="ARBA00022723"/>
    </source>
</evidence>
<evidence type="ECO:0000256" key="10">
    <source>
        <dbReference type="RuleBase" id="RU004504"/>
    </source>
</evidence>
<dbReference type="RefSeq" id="WP_196954508.1">
    <property type="nucleotide sequence ID" value="NZ_JADWYK010000003.1"/>
</dbReference>
<dbReference type="Pfam" id="PF00266">
    <property type="entry name" value="Aminotran_5"/>
    <property type="match status" value="1"/>
</dbReference>
<dbReference type="PANTHER" id="PTHR11601">
    <property type="entry name" value="CYSTEINE DESULFURYLASE FAMILY MEMBER"/>
    <property type="match status" value="1"/>
</dbReference>
<dbReference type="InterPro" id="IPR015424">
    <property type="entry name" value="PyrdxlP-dep_Trfase"/>
</dbReference>
<dbReference type="InterPro" id="IPR015422">
    <property type="entry name" value="PyrdxlP-dep_Trfase_small"/>
</dbReference>
<keyword evidence="5" id="KW-0479">Metal-binding</keyword>
<dbReference type="Proteomes" id="UP000601099">
    <property type="component" value="Unassembled WGS sequence"/>
</dbReference>
<evidence type="ECO:0000256" key="4">
    <source>
        <dbReference type="ARBA" id="ARBA00022679"/>
    </source>
</evidence>
<evidence type="ECO:0000256" key="2">
    <source>
        <dbReference type="ARBA" id="ARBA00006490"/>
    </source>
</evidence>
<keyword evidence="13" id="KW-1185">Reference proteome</keyword>
<evidence type="ECO:0000256" key="9">
    <source>
        <dbReference type="ARBA" id="ARBA00050776"/>
    </source>
</evidence>
<dbReference type="Gene3D" id="3.90.1150.10">
    <property type="entry name" value="Aspartate Aminotransferase, domain 1"/>
    <property type="match status" value="1"/>
</dbReference>
<comment type="caution">
    <text evidence="12">The sequence shown here is derived from an EMBL/GenBank/DDBJ whole genome shotgun (WGS) entry which is preliminary data.</text>
</comment>
<name>A0ABS0L207_9BACT</name>
<comment type="catalytic activity">
    <reaction evidence="9">
        <text>(sulfur carrier)-H + L-cysteine = (sulfur carrier)-SH + L-alanine</text>
        <dbReference type="Rhea" id="RHEA:43892"/>
        <dbReference type="Rhea" id="RHEA-COMP:14737"/>
        <dbReference type="Rhea" id="RHEA-COMP:14739"/>
        <dbReference type="ChEBI" id="CHEBI:29917"/>
        <dbReference type="ChEBI" id="CHEBI:35235"/>
        <dbReference type="ChEBI" id="CHEBI:57972"/>
        <dbReference type="ChEBI" id="CHEBI:64428"/>
        <dbReference type="EC" id="2.8.1.7"/>
    </reaction>
</comment>
<evidence type="ECO:0000256" key="1">
    <source>
        <dbReference type="ARBA" id="ARBA00001933"/>
    </source>
</evidence>
<dbReference type="PIRSF" id="PIRSF005572">
    <property type="entry name" value="NifS"/>
    <property type="match status" value="1"/>
</dbReference>
<evidence type="ECO:0000313" key="13">
    <source>
        <dbReference type="Proteomes" id="UP000601099"/>
    </source>
</evidence>
<evidence type="ECO:0000256" key="7">
    <source>
        <dbReference type="ARBA" id="ARBA00023004"/>
    </source>
</evidence>
<keyword evidence="6" id="KW-0663">Pyridoxal phosphate</keyword>
<dbReference type="InterPro" id="IPR000192">
    <property type="entry name" value="Aminotrans_V_dom"/>
</dbReference>
<comment type="similarity">
    <text evidence="2">Belongs to the class-V pyridoxal-phosphate-dependent aminotransferase family. NifS/IscS subfamily.</text>
</comment>
<keyword evidence="7" id="KW-0408">Iron</keyword>
<dbReference type="InterPro" id="IPR015421">
    <property type="entry name" value="PyrdxlP-dep_Trfase_major"/>
</dbReference>
<evidence type="ECO:0000256" key="6">
    <source>
        <dbReference type="ARBA" id="ARBA00022898"/>
    </source>
</evidence>
<dbReference type="EMBL" id="JADWYK010000003">
    <property type="protein sequence ID" value="MBG8553454.1"/>
    <property type="molecule type" value="Genomic_DNA"/>
</dbReference>
<evidence type="ECO:0000256" key="3">
    <source>
        <dbReference type="ARBA" id="ARBA00012239"/>
    </source>
</evidence>
<dbReference type="EC" id="2.8.1.7" evidence="3"/>
<dbReference type="PANTHER" id="PTHR11601:SF34">
    <property type="entry name" value="CYSTEINE DESULFURASE"/>
    <property type="match status" value="1"/>
</dbReference>
<dbReference type="SUPFAM" id="SSF53383">
    <property type="entry name" value="PLP-dependent transferases"/>
    <property type="match status" value="1"/>
</dbReference>
<feature type="domain" description="Aminotransferase class V" evidence="11">
    <location>
        <begin position="26"/>
        <end position="304"/>
    </location>
</feature>
<gene>
    <name evidence="12" type="ORF">I5L79_07845</name>
</gene>
<sequence length="323" mass="33524">MLFLPTTAPTPTSKTLPPCGYCIGTSATNPRRRIIISAIEHKAIANPAKQLVREGFEVIVLPVNAQGTVSMTAAAEAINANTLLVSIHTANGEVGTIQPIVALAQLAHAAGALMHTDAAQAVGKIPVDMLAWGVDMLSLSGHKLYGPQGVGALIVRHPRRTQLEPLGYGGGQERGWRAGTLNVPGIVGLGAACALSSQLLPEESSSLATLRDEFEAAVLSAIPGAYRNGNPQNRLPNNTSLTIPDIEADALLARLPTLALSTGSACDAGTVEPSPILIAVGLSRKDARATVRVGLGRFNTLQEVILASSLLTLQASRLSQLLA</sequence>
<protein>
    <recommendedName>
        <fullName evidence="3">cysteine desulfurase</fullName>
        <ecNumber evidence="3">2.8.1.7</ecNumber>
    </recommendedName>
</protein>
<keyword evidence="8" id="KW-0411">Iron-sulfur</keyword>
<keyword evidence="4" id="KW-0808">Transferase</keyword>
<accession>A0ABS0L207</accession>
<organism evidence="12 13">
    <name type="scientific">Hymenobacter guriensis</name>
    <dbReference type="NCBI Taxonomy" id="2793065"/>
    <lineage>
        <taxon>Bacteria</taxon>
        <taxon>Pseudomonadati</taxon>
        <taxon>Bacteroidota</taxon>
        <taxon>Cytophagia</taxon>
        <taxon>Cytophagales</taxon>
        <taxon>Hymenobacteraceae</taxon>
        <taxon>Hymenobacter</taxon>
    </lineage>
</organism>
<evidence type="ECO:0000313" key="12">
    <source>
        <dbReference type="EMBL" id="MBG8553454.1"/>
    </source>
</evidence>
<dbReference type="InterPro" id="IPR020578">
    <property type="entry name" value="Aminotrans_V_PyrdxlP_BS"/>
</dbReference>
<dbReference type="Gene3D" id="3.40.640.10">
    <property type="entry name" value="Type I PLP-dependent aspartate aminotransferase-like (Major domain)"/>
    <property type="match status" value="1"/>
</dbReference>